<evidence type="ECO:0000313" key="2">
    <source>
        <dbReference type="EMBL" id="CCD27112.1"/>
    </source>
</evidence>
<accession>G0WH34</accession>
<reference evidence="2 3" key="1">
    <citation type="journal article" date="2011" name="Proc. Natl. Acad. Sci. U.S.A.">
        <title>Evolutionary erosion of yeast sex chromosomes by mating-type switching accidents.</title>
        <authorList>
            <person name="Gordon J.L."/>
            <person name="Armisen D."/>
            <person name="Proux-Wera E."/>
            <person name="Oheigeartaigh S.S."/>
            <person name="Byrne K.P."/>
            <person name="Wolfe K.H."/>
        </authorList>
    </citation>
    <scope>NUCLEOTIDE SEQUENCE [LARGE SCALE GENOMIC DNA]</scope>
    <source>
        <strain evidence="3">ATCC 10597 / BCRC 20456 / CBS 421 / NBRC 0211 / NRRL Y-12639</strain>
    </source>
</reference>
<organism evidence="2 3">
    <name type="scientific">Naumovozyma dairenensis (strain ATCC 10597 / BCRC 20456 / CBS 421 / NBRC 0211 / NRRL Y-12639)</name>
    <name type="common">Saccharomyces dairenensis</name>
    <dbReference type="NCBI Taxonomy" id="1071378"/>
    <lineage>
        <taxon>Eukaryota</taxon>
        <taxon>Fungi</taxon>
        <taxon>Dikarya</taxon>
        <taxon>Ascomycota</taxon>
        <taxon>Saccharomycotina</taxon>
        <taxon>Saccharomycetes</taxon>
        <taxon>Saccharomycetales</taxon>
        <taxon>Saccharomycetaceae</taxon>
        <taxon>Naumovozyma</taxon>
    </lineage>
</organism>
<dbReference type="RefSeq" id="XP_003672355.1">
    <property type="nucleotide sequence ID" value="XM_003672307.1"/>
</dbReference>
<gene>
    <name evidence="2" type="primary">NDAI0J02200</name>
    <name evidence="2" type="ordered locus">NDAI_0J02200</name>
</gene>
<dbReference type="GO" id="GO:0000812">
    <property type="term" value="C:Swr1 complex"/>
    <property type="evidence" value="ECO:0007669"/>
    <property type="project" value="EnsemblFungi"/>
</dbReference>
<dbReference type="EMBL" id="HE580276">
    <property type="protein sequence ID" value="CCD27112.1"/>
    <property type="molecule type" value="Genomic_DNA"/>
</dbReference>
<dbReference type="InterPro" id="IPR020195">
    <property type="entry name" value="SWR1_Swc7"/>
</dbReference>
<feature type="chain" id="PRO_5003411251" description="SWR1-complex protein 7" evidence="1">
    <location>
        <begin position="24"/>
        <end position="133"/>
    </location>
</feature>
<dbReference type="AlphaFoldDB" id="G0WH34"/>
<name>G0WH34_NAUDC</name>
<proteinExistence type="predicted"/>
<dbReference type="OMA" id="TLANHYY"/>
<feature type="signal peptide" evidence="1">
    <location>
        <begin position="1"/>
        <end position="23"/>
    </location>
</feature>
<dbReference type="GO" id="GO:0006338">
    <property type="term" value="P:chromatin remodeling"/>
    <property type="evidence" value="ECO:0007669"/>
    <property type="project" value="EnsemblFungi"/>
</dbReference>
<dbReference type="eggNOG" id="ENOG502S4GP">
    <property type="taxonomic scope" value="Eukaryota"/>
</dbReference>
<keyword evidence="3" id="KW-1185">Reference proteome</keyword>
<evidence type="ECO:0000313" key="3">
    <source>
        <dbReference type="Proteomes" id="UP000000689"/>
    </source>
</evidence>
<dbReference type="STRING" id="1071378.G0WH34"/>
<dbReference type="KEGG" id="ndi:NDAI_0J02200"/>
<protein>
    <recommendedName>
        <fullName evidence="4">SWR1-complex protein 7</fullName>
    </recommendedName>
</protein>
<dbReference type="GeneID" id="11494450"/>
<evidence type="ECO:0000256" key="1">
    <source>
        <dbReference type="SAM" id="SignalP"/>
    </source>
</evidence>
<keyword evidence="1" id="KW-0732">Signal</keyword>
<dbReference type="Proteomes" id="UP000000689">
    <property type="component" value="Chromosome 10"/>
</dbReference>
<dbReference type="OrthoDB" id="4067990at2759"/>
<evidence type="ECO:0008006" key="4">
    <source>
        <dbReference type="Google" id="ProtNLM"/>
    </source>
</evidence>
<dbReference type="Pfam" id="PF17330">
    <property type="entry name" value="SWC7"/>
    <property type="match status" value="1"/>
</dbReference>
<dbReference type="HOGENOM" id="CLU_157410_0_0_1"/>
<sequence length="133" mass="15423">MSYPSNVILLLLQIILQRQQVLSHKDKSLNLQTLLQDPIIDNEVLQQFNSHKLVKLYCPELSSMTRRTLQAMVHDIFQSGFGATSSSPLEEQYANIPITVASLANFYYDKRLNEIQQEELPKLEQQLKDQYQN</sequence>